<feature type="compositionally biased region" description="Basic and acidic residues" evidence="1">
    <location>
        <begin position="2073"/>
        <end position="2084"/>
    </location>
</feature>
<feature type="region of interest" description="Disordered" evidence="1">
    <location>
        <begin position="1129"/>
        <end position="1165"/>
    </location>
</feature>
<feature type="compositionally biased region" description="Basic and acidic residues" evidence="1">
    <location>
        <begin position="1828"/>
        <end position="1838"/>
    </location>
</feature>
<feature type="compositionally biased region" description="Basic and acidic residues" evidence="1">
    <location>
        <begin position="765"/>
        <end position="777"/>
    </location>
</feature>
<feature type="region of interest" description="Disordered" evidence="1">
    <location>
        <begin position="1700"/>
        <end position="1720"/>
    </location>
</feature>
<feature type="domain" description="DUF4590" evidence="2">
    <location>
        <begin position="327"/>
        <end position="422"/>
    </location>
</feature>
<feature type="compositionally biased region" description="Polar residues" evidence="1">
    <location>
        <begin position="2015"/>
        <end position="2025"/>
    </location>
</feature>
<feature type="region of interest" description="Disordered" evidence="1">
    <location>
        <begin position="761"/>
        <end position="909"/>
    </location>
</feature>
<feature type="region of interest" description="Disordered" evidence="1">
    <location>
        <begin position="119"/>
        <end position="165"/>
    </location>
</feature>
<evidence type="ECO:0000313" key="3">
    <source>
        <dbReference type="EMBL" id="GFS02228.1"/>
    </source>
</evidence>
<feature type="region of interest" description="Disordered" evidence="1">
    <location>
        <begin position="1282"/>
        <end position="1402"/>
    </location>
</feature>
<proteinExistence type="predicted"/>
<feature type="compositionally biased region" description="Basic and acidic residues" evidence="1">
    <location>
        <begin position="1025"/>
        <end position="1037"/>
    </location>
</feature>
<feature type="compositionally biased region" description="Polar residues" evidence="1">
    <location>
        <begin position="271"/>
        <end position="284"/>
    </location>
</feature>
<feature type="region of interest" description="Disordered" evidence="1">
    <location>
        <begin position="945"/>
        <end position="1117"/>
    </location>
</feature>
<feature type="compositionally biased region" description="Basic and acidic residues" evidence="1">
    <location>
        <begin position="435"/>
        <end position="459"/>
    </location>
</feature>
<feature type="compositionally biased region" description="Basic and acidic residues" evidence="1">
    <location>
        <begin position="818"/>
        <end position="840"/>
    </location>
</feature>
<feature type="compositionally biased region" description="Basic and acidic residues" evidence="1">
    <location>
        <begin position="1864"/>
        <end position="1877"/>
    </location>
</feature>
<feature type="compositionally biased region" description="Basic and acidic residues" evidence="1">
    <location>
        <begin position="1999"/>
        <end position="2010"/>
    </location>
</feature>
<feature type="compositionally biased region" description="Basic and acidic residues" evidence="1">
    <location>
        <begin position="538"/>
        <end position="562"/>
    </location>
</feature>
<feature type="region of interest" description="Disordered" evidence="1">
    <location>
        <begin position="1828"/>
        <end position="1897"/>
    </location>
</feature>
<feature type="compositionally biased region" description="Polar residues" evidence="1">
    <location>
        <begin position="859"/>
        <end position="868"/>
    </location>
</feature>
<feature type="compositionally biased region" description="Basic and acidic residues" evidence="1">
    <location>
        <begin position="606"/>
        <end position="627"/>
    </location>
</feature>
<accession>A0AAV4HXY3</accession>
<feature type="compositionally biased region" description="Polar residues" evidence="1">
    <location>
        <begin position="882"/>
        <end position="893"/>
    </location>
</feature>
<feature type="compositionally biased region" description="Low complexity" evidence="1">
    <location>
        <begin position="1514"/>
        <end position="1532"/>
    </location>
</feature>
<feature type="compositionally biased region" description="Polar residues" evidence="1">
    <location>
        <begin position="1050"/>
        <end position="1063"/>
    </location>
</feature>
<feature type="compositionally biased region" description="Basic residues" evidence="1">
    <location>
        <begin position="1320"/>
        <end position="1331"/>
    </location>
</feature>
<name>A0AAV4HXY3_9GAST</name>
<dbReference type="EMBL" id="BMAT01002229">
    <property type="protein sequence ID" value="GFS02228.1"/>
    <property type="molecule type" value="Genomic_DNA"/>
</dbReference>
<feature type="compositionally biased region" description="Basic and acidic residues" evidence="1">
    <location>
        <begin position="1082"/>
        <end position="1095"/>
    </location>
</feature>
<feature type="compositionally biased region" description="Basic and acidic residues" evidence="1">
    <location>
        <begin position="2459"/>
        <end position="2473"/>
    </location>
</feature>
<dbReference type="InterPro" id="IPR048257">
    <property type="entry name" value="DUF4590"/>
</dbReference>
<feature type="region of interest" description="Disordered" evidence="1">
    <location>
        <begin position="1178"/>
        <end position="1205"/>
    </location>
</feature>
<feature type="compositionally biased region" description="Basic and acidic residues" evidence="1">
    <location>
        <begin position="1064"/>
        <end position="1073"/>
    </location>
</feature>
<feature type="compositionally biased region" description="Basic and acidic residues" evidence="1">
    <location>
        <begin position="1282"/>
        <end position="1319"/>
    </location>
</feature>
<protein>
    <submittedName>
        <fullName evidence="3">Glutamate-rich 3</fullName>
    </submittedName>
</protein>
<feature type="compositionally biased region" description="Basic and acidic residues" evidence="1">
    <location>
        <begin position="1194"/>
        <end position="1205"/>
    </location>
</feature>
<feature type="compositionally biased region" description="Basic residues" evidence="1">
    <location>
        <begin position="841"/>
        <end position="851"/>
    </location>
</feature>
<feature type="compositionally biased region" description="Acidic residues" evidence="1">
    <location>
        <begin position="724"/>
        <end position="733"/>
    </location>
</feature>
<dbReference type="InterPro" id="IPR027962">
    <property type="entry name" value="ERICH3"/>
</dbReference>
<evidence type="ECO:0000313" key="4">
    <source>
        <dbReference type="Proteomes" id="UP000762676"/>
    </source>
</evidence>
<feature type="compositionally biased region" description="Basic and acidic residues" evidence="1">
    <location>
        <begin position="584"/>
        <end position="599"/>
    </location>
</feature>
<feature type="compositionally biased region" description="Basic and acidic residues" evidence="1">
    <location>
        <begin position="1332"/>
        <end position="1361"/>
    </location>
</feature>
<feature type="compositionally biased region" description="Low complexity" evidence="1">
    <location>
        <begin position="131"/>
        <end position="148"/>
    </location>
</feature>
<evidence type="ECO:0000256" key="1">
    <source>
        <dbReference type="SAM" id="MobiDB-lite"/>
    </source>
</evidence>
<feature type="compositionally biased region" description="Basic residues" evidence="1">
    <location>
        <begin position="2028"/>
        <end position="2037"/>
    </location>
</feature>
<feature type="compositionally biased region" description="Basic residues" evidence="1">
    <location>
        <begin position="528"/>
        <end position="537"/>
    </location>
</feature>
<feature type="region of interest" description="Disordered" evidence="1">
    <location>
        <begin position="235"/>
        <end position="291"/>
    </location>
</feature>
<evidence type="ECO:0000259" key="2">
    <source>
        <dbReference type="Pfam" id="PF15257"/>
    </source>
</evidence>
<dbReference type="Pfam" id="PF15257">
    <property type="entry name" value="DUF4590"/>
    <property type="match status" value="1"/>
</dbReference>
<keyword evidence="4" id="KW-1185">Reference proteome</keyword>
<feature type="compositionally biased region" description="Basic and acidic residues" evidence="1">
    <location>
        <begin position="1710"/>
        <end position="1720"/>
    </location>
</feature>
<feature type="compositionally biased region" description="Basic and acidic residues" evidence="1">
    <location>
        <begin position="1975"/>
        <end position="1991"/>
    </location>
</feature>
<feature type="compositionally biased region" description="Basic and acidic residues" evidence="1">
    <location>
        <begin position="2038"/>
        <end position="2065"/>
    </location>
</feature>
<feature type="compositionally biased region" description="Basic and acidic residues" evidence="1">
    <location>
        <begin position="951"/>
        <end position="989"/>
    </location>
</feature>
<organism evidence="3 4">
    <name type="scientific">Elysia marginata</name>
    <dbReference type="NCBI Taxonomy" id="1093978"/>
    <lineage>
        <taxon>Eukaryota</taxon>
        <taxon>Metazoa</taxon>
        <taxon>Spiralia</taxon>
        <taxon>Lophotrochozoa</taxon>
        <taxon>Mollusca</taxon>
        <taxon>Gastropoda</taxon>
        <taxon>Heterobranchia</taxon>
        <taxon>Euthyneura</taxon>
        <taxon>Panpulmonata</taxon>
        <taxon>Sacoglossa</taxon>
        <taxon>Placobranchoidea</taxon>
        <taxon>Plakobranchidae</taxon>
        <taxon>Elysia</taxon>
    </lineage>
</organism>
<feature type="region of interest" description="Disordered" evidence="1">
    <location>
        <begin position="2107"/>
        <end position="2163"/>
    </location>
</feature>
<feature type="compositionally biased region" description="Basic and acidic residues" evidence="1">
    <location>
        <begin position="895"/>
        <end position="909"/>
    </location>
</feature>
<comment type="caution">
    <text evidence="3">The sequence shown here is derived from an EMBL/GenBank/DDBJ whole genome shotgun (WGS) entry which is preliminary data.</text>
</comment>
<feature type="compositionally biased region" description="Polar residues" evidence="1">
    <location>
        <begin position="2148"/>
        <end position="2161"/>
    </location>
</feature>
<feature type="region of interest" description="Disordered" evidence="1">
    <location>
        <begin position="2176"/>
        <end position="2213"/>
    </location>
</feature>
<sequence length="2503" mass="276831">MFLRPLPAYNSLADQHLAGYFTNTRMRRHLRKAGLVNKYGEIVTENTYRLNMSRREHKQHVKDMLAQAIVHKTLDLERTRQAEIRRKLEEIAKIELVRRVRADRKQTIDDALLPLLSPRAKDQRSASVPRSTSKPPLAPSSSSSAQSPPRRRRRGGGGERVREINGNISAVHERVVYLDDEGRPITPAHVDEANLRYASKDPIDTRHLYSLDTAALRKYALLMAKMEQGRGGASPYLIPQVPLPPKSPKSSRGASARRTPRSAQRDRGEQSKSSSPKRPSTANQAYLHPASGVQKFKGQQETMCKVSMVYHGSSLSLAREMLPGRSKQDVVVEQQHCGGNTLNVFRDCLERGSNFSFISYRHRGYPFSLSIYIDGKMDCRVSTCCEYRHHKGGRIGGKKGHFSISGIQGAVPCYKCQVEKGIRVGNQAPRPKLKRPPEHHEEVVVVETARESEPPKPEPEPVAEAAKQEHILVPVEDGEEQKADDKYDDDDFESSASDSSSAEEEEYAIKNPQTPERGEDEFVEGFKPRHHGRRRHQTGVDKKTVAKSSKRDRPRNVGKDSNTDSSCGEDDRYYKYKQRMLRKTRSESESSLERSESSRSRQPVSAREDGSIHDDRTYSASARDETKRKLRKPNSSRSEESSQAGSLKSHPRDSGKKRSSTYSGPGQAEPVRKSAAAARSGETGCDAGDDRRGTAADAANTGGECGRGERGGRGGRNHLNAGDTADEVSDIESEMAASPRKFSHAGNQCEATEVPYEVKVLNEGSDEKNRSGKDVTIRQKSNANRHRRAIDVNNIHVSKQTKNANIEKNQSVSGEYIGSKKDFKSNRLDDIVLSEEDKIKKTNKSRGRKEHGSKVLDASLQSSGSGRQKVTKRQDEHAPVKQTMTSINGNENESLVDKDAIRRDSPDGQIRKTEIVGNSSEKFRSGVSPNWENVLDAAEGKEAGGLQLNLDPKEQSVERGDRGLPLTDREVIISTEERDSDKRGARLPHDPGQWTIYQHGRPLETNAKMKNKTHVGDNSVDDSEERAGLNDGSEQKVGKKSTAKPRSETGRSGVSCKQVNSILDQRDFSKNTEDQINSSKTTDAHKEQSVSKDSDGEYQNLSLNYEGKPLFTSKITSIPMSKTGENKYLKRQANEMAEAQRRIKSESLKENLKDSKKRHGQHYGDLSYPAPIVRGFVGDSLSDEDEDETYSRLGPKDDRADLFDQDKDVAGPKNYVLAGATDVSVAVSSTSSLSHKKGGMKEESFSTIDVVENGNSIGYNYTDLTRDVEAQPDAPTYRVLLDDKDIATRKPSALEEIERQKVEEEKRIQALNEKDDVRGKTRSSGKAKTRSSRHEGLSKHDPEVHPSLREAGSKQYRRDPETYYSPKYPRLDSEGSELDVTTGGESGGSFRHPQLKAHPQSKSDTLAFRHSFVEEPAPMIFRPGIDDKDKIQCHVTPRNAIDLQHEAIHQPGSDEVNVVDAEDMSNDKDRHMNINVSFEGDGTKQQHTDSNNEGCSSVATKCTTKDLKEEDNKSSSSSSSSDSTSSSSSSSSECTDKAELKIVGTRYVDKEGARYARHHKAFDEAPLVGYQEFTESGGTLSVLSPCDRSGLPVETYVQGKDDINNVDTVDSGGGGDPGHQSEVAGNADYRDEMKFTREEIPCLSVNTPGPEYDQNDREFQKLQLEKKRFQKAQADEKVLEHDSCARESNYREYCIQSSTQGQHNFQPLDLEPKIKTDNDPESFSYREERVAEYQNDDDTGNQSSTVAAASKENEVVQNGGNSGLVEPDSFHKKDENVTHEETGDIKATNNVTGTDLMEMYLGRRRSSSAAVEISRQCGEYVIAMKKEDSIKEESEEKPASSSSFLGGRDEKMGDTPLDVAASGKEPEKLALDQRINDEDGLVLPDAPKAVKSPRHRESVTATNLMDLWLGGDRARQSMEKMDQVMHHVSDGESSMEEISDPGASVGADSLGTQERGDAQVASFADVVDGKQDEMRMASHSADHAEVIHEGDAVAFETSQIRRDSSSHAEKEDSDSCSSRDGQSAMKSSKLKKIKKLKSKEGVESKLKVEESVQEENKIADARTDKNNPSSSELNKDADALNDHTPRRKSSVPDVFIITAEGDKFASIVNPSNEDEVETGPVCDGNTTPGTKVYNEAMPEVSLPALTNDEANASSPENSPSDISGVDALIECLEKQLSEGKNTPQATDQEAQSKITLRENNHVESPQEGASSEQEVDALLLKLDILDTLETKEPVVVLGKTEKTEGDEMLLSENKQKLFDNLASYEDGQLGEVLSPHHITSQSLANEIAAREHGLVPEHSLEEKSGVEISTISCEPTQAEIDSLASLDDAETISGQDEDDAARRYVERILQSVTEPGSQLHTPAGSLRIKNSSPSKKRDSGSLPDDSQVEYTELIGIVQDQDLIGFDKGQGDDAAEGDPRAARRASTLQVAGSEHSERRKQRKLTVSFAVDDGDDNDYYGDDHKSDGKNRKEVDEVPWESVDEQIKEDEYDRLERQLERSLQIN</sequence>
<feature type="compositionally biased region" description="Polar residues" evidence="1">
    <location>
        <begin position="2178"/>
        <end position="2194"/>
    </location>
</feature>
<dbReference type="Proteomes" id="UP000762676">
    <property type="component" value="Unassembled WGS sequence"/>
</dbReference>
<feature type="compositionally biased region" description="Polar residues" evidence="1">
    <location>
        <begin position="795"/>
        <end position="813"/>
    </location>
</feature>
<feature type="region of interest" description="Disordered" evidence="1">
    <location>
        <begin position="2353"/>
        <end position="2385"/>
    </location>
</feature>
<feature type="region of interest" description="Disordered" evidence="1">
    <location>
        <begin position="1926"/>
        <end position="1957"/>
    </location>
</feature>
<feature type="region of interest" description="Disordered" evidence="1">
    <location>
        <begin position="427"/>
        <end position="748"/>
    </location>
</feature>
<dbReference type="PANTHER" id="PTHR23034:SF2">
    <property type="entry name" value="GLUTAMATE-RICH PROTEIN 3"/>
    <property type="match status" value="1"/>
</dbReference>
<gene>
    <name evidence="3" type="ORF">ElyMa_001117700</name>
</gene>
<feature type="region of interest" description="Disordered" evidence="1">
    <location>
        <begin position="2404"/>
        <end position="2489"/>
    </location>
</feature>
<feature type="region of interest" description="Disordered" evidence="1">
    <location>
        <begin position="1975"/>
        <end position="2093"/>
    </location>
</feature>
<reference evidence="3 4" key="1">
    <citation type="journal article" date="2021" name="Elife">
        <title>Chloroplast acquisition without the gene transfer in kleptoplastic sea slugs, Plakobranchus ocellatus.</title>
        <authorList>
            <person name="Maeda T."/>
            <person name="Takahashi S."/>
            <person name="Yoshida T."/>
            <person name="Shimamura S."/>
            <person name="Takaki Y."/>
            <person name="Nagai Y."/>
            <person name="Toyoda A."/>
            <person name="Suzuki Y."/>
            <person name="Arimoto A."/>
            <person name="Ishii H."/>
            <person name="Satoh N."/>
            <person name="Nishiyama T."/>
            <person name="Hasebe M."/>
            <person name="Maruyama T."/>
            <person name="Minagawa J."/>
            <person name="Obokata J."/>
            <person name="Shigenobu S."/>
        </authorList>
    </citation>
    <scope>NUCLEOTIDE SEQUENCE [LARGE SCALE GENOMIC DNA]</scope>
</reference>
<feature type="region of interest" description="Disordered" evidence="1">
    <location>
        <begin position="1506"/>
        <end position="1536"/>
    </location>
</feature>
<dbReference type="PANTHER" id="PTHR23034">
    <property type="entry name" value="GLUTAMATE-RICH PROTEIN 3"/>
    <property type="match status" value="1"/>
</dbReference>
<feature type="compositionally biased region" description="Basic and acidic residues" evidence="1">
    <location>
        <begin position="1138"/>
        <end position="1154"/>
    </location>
</feature>